<reference evidence="1" key="1">
    <citation type="submission" date="2023-08" db="EMBL/GenBank/DDBJ databases">
        <title>Functional and genomic diversity of the sorghum phyllosphere microbiome.</title>
        <authorList>
            <person name="Shade A."/>
        </authorList>
    </citation>
    <scope>NUCLEOTIDE SEQUENCE</scope>
    <source>
        <strain evidence="1">SORGH_AS_0974</strain>
    </source>
</reference>
<dbReference type="EMBL" id="JAVIZC010000001">
    <property type="protein sequence ID" value="MDR6101298.1"/>
    <property type="molecule type" value="Genomic_DNA"/>
</dbReference>
<dbReference type="AlphaFoldDB" id="A0AAJ2BCI2"/>
<organism evidence="1 2">
    <name type="scientific">Agrobacterium larrymoorei</name>
    <dbReference type="NCBI Taxonomy" id="160699"/>
    <lineage>
        <taxon>Bacteria</taxon>
        <taxon>Pseudomonadati</taxon>
        <taxon>Pseudomonadota</taxon>
        <taxon>Alphaproteobacteria</taxon>
        <taxon>Hyphomicrobiales</taxon>
        <taxon>Rhizobiaceae</taxon>
        <taxon>Rhizobium/Agrobacterium group</taxon>
        <taxon>Agrobacterium</taxon>
    </lineage>
</organism>
<dbReference type="GO" id="GO:0005737">
    <property type="term" value="C:cytoplasm"/>
    <property type="evidence" value="ECO:0007669"/>
    <property type="project" value="TreeGrafter"/>
</dbReference>
<dbReference type="Pfam" id="PF00106">
    <property type="entry name" value="adh_short"/>
    <property type="match status" value="1"/>
</dbReference>
<dbReference type="Gene3D" id="3.40.50.720">
    <property type="entry name" value="NAD(P)-binding Rossmann-like Domain"/>
    <property type="match status" value="1"/>
</dbReference>
<dbReference type="Proteomes" id="UP001255601">
    <property type="component" value="Unassembled WGS sequence"/>
</dbReference>
<dbReference type="InterPro" id="IPR051468">
    <property type="entry name" value="Fungal_SecMetab_SDRs"/>
</dbReference>
<dbReference type="InterPro" id="IPR002347">
    <property type="entry name" value="SDR_fam"/>
</dbReference>
<name>A0AAJ2BCI2_9HYPH</name>
<dbReference type="RefSeq" id="WP_309770172.1">
    <property type="nucleotide sequence ID" value="NZ_JAVIZC010000001.1"/>
</dbReference>
<dbReference type="InterPro" id="IPR036291">
    <property type="entry name" value="NAD(P)-bd_dom_sf"/>
</dbReference>
<evidence type="ECO:0000313" key="2">
    <source>
        <dbReference type="Proteomes" id="UP001255601"/>
    </source>
</evidence>
<protein>
    <recommendedName>
        <fullName evidence="3">SDR family NAD(P)-dependent oxidoreductase</fullName>
    </recommendedName>
</protein>
<dbReference type="PANTHER" id="PTHR43544">
    <property type="entry name" value="SHORT-CHAIN DEHYDROGENASE/REDUCTASE"/>
    <property type="match status" value="1"/>
</dbReference>
<sequence length="246" mass="26510">MMMSSLAEGYRSLVIGSSGGIGSAVAELLEADERCSEVIGLSRSTDGLDITDERSVQDTIGRLDGEFHLIFCATGALTIDGTGPEKALKQLSPDAMMKQFALNALGPALVMKHVSARLPRRERGLMAFLSARVGSIGDNHLGGWISYRASKAALKQIIRTASIEISRTHRSPSWRQCIPGPSPPPLAMTMATVVIGFDRPRARPECFPFWIDFSRSRAATSMPMMARVSSGEAQDSQGHAWGAFLS</sequence>
<dbReference type="SUPFAM" id="SSF51735">
    <property type="entry name" value="NAD(P)-binding Rossmann-fold domains"/>
    <property type="match status" value="1"/>
</dbReference>
<dbReference type="GO" id="GO:0016491">
    <property type="term" value="F:oxidoreductase activity"/>
    <property type="evidence" value="ECO:0007669"/>
    <property type="project" value="TreeGrafter"/>
</dbReference>
<proteinExistence type="predicted"/>
<evidence type="ECO:0000313" key="1">
    <source>
        <dbReference type="EMBL" id="MDR6101298.1"/>
    </source>
</evidence>
<gene>
    <name evidence="1" type="ORF">QE369_001476</name>
</gene>
<dbReference type="PRINTS" id="PR00081">
    <property type="entry name" value="GDHRDH"/>
</dbReference>
<evidence type="ECO:0008006" key="3">
    <source>
        <dbReference type="Google" id="ProtNLM"/>
    </source>
</evidence>
<comment type="caution">
    <text evidence="1">The sequence shown here is derived from an EMBL/GenBank/DDBJ whole genome shotgun (WGS) entry which is preliminary data.</text>
</comment>
<accession>A0AAJ2BCI2</accession>
<dbReference type="PANTHER" id="PTHR43544:SF12">
    <property type="entry name" value="NAD(P)-BINDING ROSSMANN-FOLD SUPERFAMILY PROTEIN"/>
    <property type="match status" value="1"/>
</dbReference>